<keyword evidence="5" id="KW-0560">Oxidoreductase</keyword>
<dbReference type="OrthoDB" id="983542at2759"/>
<keyword evidence="6 8" id="KW-0408">Iron</keyword>
<accession>A0A1W2VP37</accession>
<dbReference type="InterPro" id="IPR036329">
    <property type="entry name" value="Aro-AA_hydroxylase_C_sf"/>
</dbReference>
<dbReference type="PRINTS" id="PR00372">
    <property type="entry name" value="FYWHYDRXLASE"/>
</dbReference>
<evidence type="ECO:0000256" key="8">
    <source>
        <dbReference type="PIRSR" id="PIRSR000336-1"/>
    </source>
</evidence>
<dbReference type="PANTHER" id="PTHR11473:SF24">
    <property type="entry name" value="PHENYLALANINE-4-HYDROXYLASE"/>
    <property type="match status" value="1"/>
</dbReference>
<reference evidence="11" key="1">
    <citation type="journal article" date="2007" name="Dev. Genes Evol.">
        <title>Developmental expression of tryptophan hydroxylase gene in Ciona intestinalis.</title>
        <authorList>
            <person name="Pennati R."/>
            <person name="Candiani S."/>
            <person name="Biggiogero M."/>
            <person name="Zega G."/>
            <person name="Groppelli S."/>
            <person name="Oliveri D."/>
            <person name="Parodi M."/>
            <person name="De Bernardi F."/>
            <person name="Pestarino M."/>
        </authorList>
    </citation>
    <scope>NUCLEOTIDE SEQUENCE</scope>
</reference>
<dbReference type="FunFam" id="1.10.800.10:FF:000004">
    <property type="entry name" value="Tyrosine 3-monooxygenase"/>
    <property type="match status" value="1"/>
</dbReference>
<sequence length="448" mass="50577">MADTRRGQLHHVTSLDDVISDTRAKTEKYSSLRTSIRFHLEYNTTPLSMIFALFEDEGVPVLEVDKSSETHQVTINVELEKLETILTKLKLFPGISQITKENTKENGIWFPKCLADLDGCAKNVLMYGAELDADHPGFKDEVYRKRRDYFTKLAMDFRHGDKIPRVEYTKIEIETWGKVYKELMELHPTRACAQHLKNLPLLSEFCKCSEDNVPQLEDISAFLQSRTGFRIRPAAGFLSPRDFLAGLAFRVFNCTQYIRHHSDPYYTPEPDICHEILGHVPLLADPEFAQFSQEIGLASLGVSDQDTSKLAGCYLYTVEFGLCKEQDGIKAYGAGLLSSISELKHALSSPEKVRAFDAVTASCQESHVTAFQPVYFLSPSFSQAKHEMRAFAATLERPFVLSFDEETSSVKVFDKLSSIQSAVSKMSHDLVVISKALGEMEKRKIEVC</sequence>
<evidence type="ECO:0000259" key="10">
    <source>
        <dbReference type="PROSITE" id="PS51410"/>
    </source>
</evidence>
<dbReference type="InterPro" id="IPR036951">
    <property type="entry name" value="ArAA_hydroxylase_sf"/>
</dbReference>
<protein>
    <recommendedName>
        <fullName evidence="3">phenylalanine 4-monooxygenase</fullName>
        <ecNumber evidence="3">1.14.16.1</ecNumber>
    </recommendedName>
</protein>
<dbReference type="GO" id="GO:0005506">
    <property type="term" value="F:iron ion binding"/>
    <property type="evidence" value="ECO:0007669"/>
    <property type="project" value="InterPro"/>
</dbReference>
<feature type="binding site" evidence="8">
    <location>
        <position position="319"/>
    </location>
    <ligand>
        <name>Fe cation</name>
        <dbReference type="ChEBI" id="CHEBI:24875"/>
    </ligand>
</feature>
<dbReference type="InterPro" id="IPR001273">
    <property type="entry name" value="ArAA_hydroxylase"/>
</dbReference>
<dbReference type="GO" id="GO:0004505">
    <property type="term" value="F:phenylalanine 4-monooxygenase activity"/>
    <property type="evidence" value="ECO:0007669"/>
    <property type="project" value="UniProtKB-EC"/>
</dbReference>
<evidence type="ECO:0000256" key="1">
    <source>
        <dbReference type="ARBA" id="ARBA00001954"/>
    </source>
</evidence>
<dbReference type="InterPro" id="IPR019773">
    <property type="entry name" value="Tyrosine_3-monooxygenase-like"/>
</dbReference>
<evidence type="ECO:0000313" key="11">
    <source>
        <dbReference type="EMBL" id="ABI51622.1"/>
    </source>
</evidence>
<comment type="cofactor">
    <cofactor evidence="1 9">
        <name>Fe(2+)</name>
        <dbReference type="ChEBI" id="CHEBI:29033"/>
    </cofactor>
</comment>
<dbReference type="GO" id="GO:0046189">
    <property type="term" value="P:phenol-containing compound biosynthetic process"/>
    <property type="evidence" value="ECO:0007669"/>
    <property type="project" value="UniProtKB-ARBA"/>
</dbReference>
<dbReference type="Pfam" id="PF00351">
    <property type="entry name" value="Biopterin_H"/>
    <property type="match status" value="1"/>
</dbReference>
<comment type="similarity">
    <text evidence="2">Belongs to the biopterin-dependent aromatic amino acid hydroxylase family.</text>
</comment>
<dbReference type="PIRSF" id="PIRSF000336">
    <property type="entry name" value="TH"/>
    <property type="match status" value="1"/>
</dbReference>
<evidence type="ECO:0000256" key="3">
    <source>
        <dbReference type="ARBA" id="ARBA00011995"/>
    </source>
</evidence>
<dbReference type="Gene3D" id="1.10.800.10">
    <property type="entry name" value="Aromatic amino acid hydroxylase"/>
    <property type="match status" value="1"/>
</dbReference>
<dbReference type="SUPFAM" id="SSF56534">
    <property type="entry name" value="Aromatic aminoacid monoxygenases, catalytic and oligomerization domains"/>
    <property type="match status" value="1"/>
</dbReference>
<organism evidence="11">
    <name type="scientific">Ciona intestinalis</name>
    <name type="common">Transparent sea squirt</name>
    <name type="synonym">Ascidia intestinalis</name>
    <dbReference type="NCBI Taxonomy" id="7719"/>
    <lineage>
        <taxon>Eukaryota</taxon>
        <taxon>Metazoa</taxon>
        <taxon>Chordata</taxon>
        <taxon>Tunicata</taxon>
        <taxon>Ascidiacea</taxon>
        <taxon>Phlebobranchia</taxon>
        <taxon>Cionidae</taxon>
        <taxon>Ciona</taxon>
    </lineage>
</organism>
<accession>A1Y9J6</accession>
<evidence type="ECO:0000256" key="9">
    <source>
        <dbReference type="PIRSR" id="PIRSR601273-2"/>
    </source>
</evidence>
<dbReference type="PROSITE" id="PS51410">
    <property type="entry name" value="BH4_AAA_HYDROXYL_2"/>
    <property type="match status" value="1"/>
</dbReference>
<feature type="binding site" evidence="8">
    <location>
        <position position="279"/>
    </location>
    <ligand>
        <name>Fe cation</name>
        <dbReference type="ChEBI" id="CHEBI:24875"/>
    </ligand>
</feature>
<dbReference type="KEGG" id="cin:100049066"/>
<keyword evidence="4 8" id="KW-0479">Metal-binding</keyword>
<proteinExistence type="evidence at transcript level"/>
<dbReference type="SMR" id="A1Y9J6"/>
<evidence type="ECO:0000256" key="7">
    <source>
        <dbReference type="ARBA" id="ARBA00023033"/>
    </source>
</evidence>
<name>A1Y9J6_CIOIN</name>
<dbReference type="GeneID" id="100049066"/>
<dbReference type="InterPro" id="IPR019774">
    <property type="entry name" value="Aromatic-AA_hydroxylase_C"/>
</dbReference>
<evidence type="ECO:0000256" key="5">
    <source>
        <dbReference type="ARBA" id="ARBA00023002"/>
    </source>
</evidence>
<feature type="binding site" evidence="8">
    <location>
        <position position="274"/>
    </location>
    <ligand>
        <name>Fe cation</name>
        <dbReference type="ChEBI" id="CHEBI:24875"/>
    </ligand>
</feature>
<dbReference type="RefSeq" id="NP_001091087.1">
    <property type="nucleotide sequence ID" value="NM_001097618.1"/>
</dbReference>
<dbReference type="InterPro" id="IPR018301">
    <property type="entry name" value="ArAA_hydroxylase_Fe/CU_BS"/>
</dbReference>
<feature type="domain" description="Biopterin-dependent aromatic amino acid hydroxylase family profile" evidence="10">
    <location>
        <begin position="95"/>
        <end position="441"/>
    </location>
</feature>
<evidence type="ECO:0000256" key="6">
    <source>
        <dbReference type="ARBA" id="ARBA00023004"/>
    </source>
</evidence>
<keyword evidence="7" id="KW-0503">Monooxygenase</keyword>
<dbReference type="PANTHER" id="PTHR11473">
    <property type="entry name" value="AROMATIC AMINO ACID HYDROXYLASE"/>
    <property type="match status" value="1"/>
</dbReference>
<dbReference type="BRENDA" id="1.14.16.4">
    <property type="organism ID" value="1392"/>
</dbReference>
<evidence type="ECO:0000256" key="4">
    <source>
        <dbReference type="ARBA" id="ARBA00022723"/>
    </source>
</evidence>
<evidence type="ECO:0000256" key="2">
    <source>
        <dbReference type="ARBA" id="ARBA00009712"/>
    </source>
</evidence>
<dbReference type="PROSITE" id="PS00367">
    <property type="entry name" value="BH4_AAA_HYDROXYL_1"/>
    <property type="match status" value="1"/>
</dbReference>
<dbReference type="AlphaFoldDB" id="A1Y9J6"/>
<dbReference type="EC" id="1.14.16.1" evidence="3"/>
<dbReference type="EMBL" id="DQ856593">
    <property type="protein sequence ID" value="ABI51622.1"/>
    <property type="molecule type" value="mRNA"/>
</dbReference>